<accession>A0ABW9B882</accession>
<name>A0ABW9B882_9BURK</name>
<proteinExistence type="predicted"/>
<organism evidence="1 2">
    <name type="scientific">Paraburkholderia dipogonis</name>
    <dbReference type="NCBI Taxonomy" id="1211383"/>
    <lineage>
        <taxon>Bacteria</taxon>
        <taxon>Pseudomonadati</taxon>
        <taxon>Pseudomonadota</taxon>
        <taxon>Betaproteobacteria</taxon>
        <taxon>Burkholderiales</taxon>
        <taxon>Burkholderiaceae</taxon>
        <taxon>Paraburkholderia</taxon>
    </lineage>
</organism>
<reference evidence="1 2" key="1">
    <citation type="journal article" date="2024" name="Chem. Sci.">
        <title>Discovery of megapolipeptins by genome mining of a Burkholderiales bacteria collection.</title>
        <authorList>
            <person name="Paulo B.S."/>
            <person name="Recchia M.J.J."/>
            <person name="Lee S."/>
            <person name="Fergusson C.H."/>
            <person name="Romanowski S.B."/>
            <person name="Hernandez A."/>
            <person name="Krull N."/>
            <person name="Liu D.Y."/>
            <person name="Cavanagh H."/>
            <person name="Bos A."/>
            <person name="Gray C.A."/>
            <person name="Murphy B.T."/>
            <person name="Linington R.G."/>
            <person name="Eustaquio A.S."/>
        </authorList>
    </citation>
    <scope>NUCLEOTIDE SEQUENCE [LARGE SCALE GENOMIC DNA]</scope>
    <source>
        <strain evidence="1 2">RL17-350-BIC-A</strain>
    </source>
</reference>
<dbReference type="RefSeq" id="WP_408182951.1">
    <property type="nucleotide sequence ID" value="NZ_JAQQEZ010000079.1"/>
</dbReference>
<evidence type="ECO:0000313" key="2">
    <source>
        <dbReference type="Proteomes" id="UP001629230"/>
    </source>
</evidence>
<gene>
    <name evidence="1" type="ORF">PQR57_45045</name>
</gene>
<dbReference type="EMBL" id="JAQQEZ010000079">
    <property type="protein sequence ID" value="MFM0008074.1"/>
    <property type="molecule type" value="Genomic_DNA"/>
</dbReference>
<comment type="caution">
    <text evidence="1">The sequence shown here is derived from an EMBL/GenBank/DDBJ whole genome shotgun (WGS) entry which is preliminary data.</text>
</comment>
<evidence type="ECO:0000313" key="1">
    <source>
        <dbReference type="EMBL" id="MFM0008074.1"/>
    </source>
</evidence>
<keyword evidence="2" id="KW-1185">Reference proteome</keyword>
<dbReference type="Proteomes" id="UP001629230">
    <property type="component" value="Unassembled WGS sequence"/>
</dbReference>
<sequence>MPFQPVSLVEDNASGKFPSGLRALFNQCGNKHYNGSLRLLDAHHAEKVIPIFHDECLENKPETYALLQKVRKAMRIQHNAFLPFVEDARSVHQNEHGYLPHKDDAPSAVSAPFIRYAAKTVGALPHNQAAANATTNGQFMEYTCQDDLYVECRFVVDYRFGFVYMTFGHYHRDSFALLIRSSAELYFEVMPTLPALKVNYAQ</sequence>
<protein>
    <submittedName>
        <fullName evidence="1">Uncharacterized protein</fullName>
    </submittedName>
</protein>